<evidence type="ECO:0000313" key="13">
    <source>
        <dbReference type="EMBL" id="MBM7086355.1"/>
    </source>
</evidence>
<dbReference type="NCBIfam" id="NF002841">
    <property type="entry name" value="PRK03080.1-2"/>
    <property type="match status" value="1"/>
</dbReference>
<organism evidence="13 14">
    <name type="scientific">Micromonospora humidisoli</name>
    <dbReference type="NCBI Taxonomy" id="2807622"/>
    <lineage>
        <taxon>Bacteria</taxon>
        <taxon>Bacillati</taxon>
        <taxon>Actinomycetota</taxon>
        <taxon>Actinomycetes</taxon>
        <taxon>Micromonosporales</taxon>
        <taxon>Micromonosporaceae</taxon>
        <taxon>Micromonospora</taxon>
    </lineage>
</organism>
<protein>
    <recommendedName>
        <fullName evidence="4">phosphoserine transaminase</fullName>
        <ecNumber evidence="4">2.6.1.52</ecNumber>
    </recommendedName>
</protein>
<dbReference type="GO" id="GO:0004648">
    <property type="term" value="F:O-phospho-L-serine:2-oxoglutarate aminotransferase activity"/>
    <property type="evidence" value="ECO:0007669"/>
    <property type="project" value="UniProtKB-EC"/>
</dbReference>
<dbReference type="NCBIfam" id="TIGR01365">
    <property type="entry name" value="serC_2"/>
    <property type="match status" value="1"/>
</dbReference>
<dbReference type="PIRSF" id="PIRSF000525">
    <property type="entry name" value="SerC"/>
    <property type="match status" value="1"/>
</dbReference>
<comment type="catalytic activity">
    <reaction evidence="11">
        <text>O-phospho-L-serine + 2-oxoglutarate = 3-phosphooxypyruvate + L-glutamate</text>
        <dbReference type="Rhea" id="RHEA:14329"/>
        <dbReference type="ChEBI" id="CHEBI:16810"/>
        <dbReference type="ChEBI" id="CHEBI:18110"/>
        <dbReference type="ChEBI" id="CHEBI:29985"/>
        <dbReference type="ChEBI" id="CHEBI:57524"/>
        <dbReference type="EC" id="2.6.1.52"/>
    </reaction>
</comment>
<dbReference type="InterPro" id="IPR015422">
    <property type="entry name" value="PyrdxlP-dep_Trfase_small"/>
</dbReference>
<evidence type="ECO:0000256" key="9">
    <source>
        <dbReference type="ARBA" id="ARBA00022898"/>
    </source>
</evidence>
<evidence type="ECO:0000256" key="5">
    <source>
        <dbReference type="ARBA" id="ARBA00022490"/>
    </source>
</evidence>
<dbReference type="PANTHER" id="PTHR21152:SF40">
    <property type="entry name" value="ALANINE--GLYOXYLATE AMINOTRANSFERASE"/>
    <property type="match status" value="1"/>
</dbReference>
<dbReference type="Gene3D" id="3.90.1150.10">
    <property type="entry name" value="Aspartate Aminotransferase, domain 1"/>
    <property type="match status" value="1"/>
</dbReference>
<dbReference type="EC" id="2.6.1.52" evidence="4"/>
<feature type="region of interest" description="Disordered" evidence="12">
    <location>
        <begin position="1"/>
        <end position="32"/>
    </location>
</feature>
<dbReference type="RefSeq" id="WP_204961539.1">
    <property type="nucleotide sequence ID" value="NZ_JAFEUO010000009.1"/>
</dbReference>
<comment type="caution">
    <text evidence="13">The sequence shown here is derived from an EMBL/GenBank/DDBJ whole genome shotgun (WGS) entry which is preliminary data.</text>
</comment>
<feature type="compositionally biased region" description="Pro residues" evidence="12">
    <location>
        <begin position="10"/>
        <end position="23"/>
    </location>
</feature>
<keyword evidence="14" id="KW-1185">Reference proteome</keyword>
<dbReference type="PANTHER" id="PTHR21152">
    <property type="entry name" value="AMINOTRANSFERASE CLASS V"/>
    <property type="match status" value="1"/>
</dbReference>
<dbReference type="Proteomes" id="UP000809587">
    <property type="component" value="Unassembled WGS sequence"/>
</dbReference>
<keyword evidence="5" id="KW-0963">Cytoplasm</keyword>
<name>A0ABS2JIN5_9ACTN</name>
<dbReference type="CDD" id="cd01494">
    <property type="entry name" value="AAT_I"/>
    <property type="match status" value="1"/>
</dbReference>
<proteinExistence type="inferred from homology"/>
<evidence type="ECO:0000256" key="7">
    <source>
        <dbReference type="ARBA" id="ARBA00022605"/>
    </source>
</evidence>
<comment type="pathway">
    <text evidence="2">Amino-acid biosynthesis; L-serine biosynthesis; L-serine from 3-phospho-D-glycerate: step 2/3.</text>
</comment>
<sequence>MTRSSAAPGRPQPAPLPVPPPGRPARRPARPWFSSGPCAKIPGWTPGVLAEAFVGRSHRHPAGQQRLREVIRTSARLLGVPDGYRVAIVPGSDTGAIELAMWNLLGPLGAEVCCWENFGYTWLADVVSQLRVPGVRVHRADAYGELPDLTAVDFRRDVVFTWNGTTSGVCVPGSDWIPADRSGLTICDATSAVFGLDVDVAKLDVVTWSWQKSLGGEGAHGMIALSPAAVHRLQTYRPDRPLPKVFRLTRDGQLLDEVFDGFTINSPSMLAVEDALVALDWCVRAGGLPELLARSRRNLAVVSRWVAGRSWVEFLASDPATVSSTSICLRLRHPAFDTLSPQAQRAFVDRMCASIEEHGAGYDLAGHREAPPGLRIWGGPTVEADDIEALLPWLDWAFAATLAECS</sequence>
<evidence type="ECO:0000313" key="14">
    <source>
        <dbReference type="Proteomes" id="UP000809587"/>
    </source>
</evidence>
<evidence type="ECO:0000256" key="4">
    <source>
        <dbReference type="ARBA" id="ARBA00013030"/>
    </source>
</evidence>
<accession>A0ABS2JIN5</accession>
<evidence type="ECO:0000256" key="8">
    <source>
        <dbReference type="ARBA" id="ARBA00022679"/>
    </source>
</evidence>
<evidence type="ECO:0000256" key="10">
    <source>
        <dbReference type="ARBA" id="ARBA00023299"/>
    </source>
</evidence>
<dbReference type="InterPro" id="IPR022278">
    <property type="entry name" value="Pser_aminoTfrase"/>
</dbReference>
<gene>
    <name evidence="13" type="ORF">JQN84_27885</name>
</gene>
<dbReference type="InterPro" id="IPR015421">
    <property type="entry name" value="PyrdxlP-dep_Trfase_major"/>
</dbReference>
<keyword evidence="6 13" id="KW-0032">Aminotransferase</keyword>
<reference evidence="13 14" key="1">
    <citation type="submission" date="2021-02" db="EMBL/GenBank/DDBJ databases">
        <authorList>
            <person name="Lee D.-H."/>
        </authorList>
    </citation>
    <scope>NUCLEOTIDE SEQUENCE [LARGE SCALE GENOMIC DNA]</scope>
    <source>
        <strain evidence="13 14">MMS20-R2-29</strain>
    </source>
</reference>
<keyword evidence="8 13" id="KW-0808">Transferase</keyword>
<dbReference type="InterPro" id="IPR006271">
    <property type="entry name" value="Pser_aminoTfrase_methanosarc"/>
</dbReference>
<evidence type="ECO:0000256" key="11">
    <source>
        <dbReference type="ARBA" id="ARBA00049007"/>
    </source>
</evidence>
<dbReference type="InterPro" id="IPR015424">
    <property type="entry name" value="PyrdxlP-dep_Trfase"/>
</dbReference>
<keyword evidence="9" id="KW-0663">Pyridoxal phosphate</keyword>
<keyword evidence="10" id="KW-0718">Serine biosynthesis</keyword>
<dbReference type="EMBL" id="JAFEUO010000009">
    <property type="protein sequence ID" value="MBM7086355.1"/>
    <property type="molecule type" value="Genomic_DNA"/>
</dbReference>
<dbReference type="Gene3D" id="3.40.640.10">
    <property type="entry name" value="Type I PLP-dependent aspartate aminotransferase-like (Major domain)"/>
    <property type="match status" value="1"/>
</dbReference>
<evidence type="ECO:0000256" key="6">
    <source>
        <dbReference type="ARBA" id="ARBA00022576"/>
    </source>
</evidence>
<evidence type="ECO:0000256" key="3">
    <source>
        <dbReference type="ARBA" id="ARBA00006904"/>
    </source>
</evidence>
<comment type="cofactor">
    <cofactor evidence="1">
        <name>pyridoxal 5'-phosphate</name>
        <dbReference type="ChEBI" id="CHEBI:597326"/>
    </cofactor>
</comment>
<evidence type="ECO:0000256" key="2">
    <source>
        <dbReference type="ARBA" id="ARBA00005099"/>
    </source>
</evidence>
<keyword evidence="7" id="KW-0028">Amino-acid biosynthesis</keyword>
<comment type="similarity">
    <text evidence="3">Belongs to the class-V pyridoxal-phosphate-dependent aminotransferase family. SerC subfamily.</text>
</comment>
<dbReference type="SUPFAM" id="SSF53383">
    <property type="entry name" value="PLP-dependent transferases"/>
    <property type="match status" value="1"/>
</dbReference>
<evidence type="ECO:0000256" key="12">
    <source>
        <dbReference type="SAM" id="MobiDB-lite"/>
    </source>
</evidence>
<evidence type="ECO:0000256" key="1">
    <source>
        <dbReference type="ARBA" id="ARBA00001933"/>
    </source>
</evidence>